<feature type="transmembrane region" description="Helical" evidence="6">
    <location>
        <begin position="328"/>
        <end position="346"/>
    </location>
</feature>
<evidence type="ECO:0000256" key="6">
    <source>
        <dbReference type="SAM" id="Phobius"/>
    </source>
</evidence>
<feature type="transmembrane region" description="Helical" evidence="6">
    <location>
        <begin position="101"/>
        <end position="121"/>
    </location>
</feature>
<dbReference type="PRINTS" id="PR01036">
    <property type="entry name" value="TCRTETB"/>
</dbReference>
<feature type="domain" description="Major facilitator superfamily (MFS) profile" evidence="7">
    <location>
        <begin position="9"/>
        <end position="448"/>
    </location>
</feature>
<dbReference type="Pfam" id="PF07690">
    <property type="entry name" value="MFS_1"/>
    <property type="match status" value="1"/>
</dbReference>
<feature type="transmembrane region" description="Helical" evidence="6">
    <location>
        <begin position="264"/>
        <end position="283"/>
    </location>
</feature>
<dbReference type="GO" id="GO:0005886">
    <property type="term" value="C:plasma membrane"/>
    <property type="evidence" value="ECO:0007669"/>
    <property type="project" value="UniProtKB-SubCell"/>
</dbReference>
<proteinExistence type="predicted"/>
<dbReference type="RefSeq" id="WP_141053021.1">
    <property type="nucleotide sequence ID" value="NZ_CP018176.1"/>
</dbReference>
<dbReference type="InterPro" id="IPR020846">
    <property type="entry name" value="MFS_dom"/>
</dbReference>
<evidence type="ECO:0000256" key="4">
    <source>
        <dbReference type="ARBA" id="ARBA00022989"/>
    </source>
</evidence>
<feature type="transmembrane region" description="Helical" evidence="6">
    <location>
        <begin position="223"/>
        <end position="243"/>
    </location>
</feature>
<reference evidence="8 9" key="1">
    <citation type="submission" date="2016-11" db="EMBL/GenBank/DDBJ databases">
        <title>Interaction between Lactobacillus species and yeast in water kefir.</title>
        <authorList>
            <person name="Behr J."/>
            <person name="Xu D."/>
            <person name="Vogel R.F."/>
        </authorList>
    </citation>
    <scope>NUCLEOTIDE SEQUENCE [LARGE SCALE GENOMIC DNA]</scope>
    <source>
        <strain evidence="8 9">TMW 1.1822</strain>
    </source>
</reference>
<keyword evidence="4 6" id="KW-1133">Transmembrane helix</keyword>
<evidence type="ECO:0000259" key="7">
    <source>
        <dbReference type="PROSITE" id="PS50850"/>
    </source>
</evidence>
<dbReference type="AlphaFoldDB" id="A0A3Q8CXC1"/>
<dbReference type="GO" id="GO:0022857">
    <property type="term" value="F:transmembrane transporter activity"/>
    <property type="evidence" value="ECO:0007669"/>
    <property type="project" value="InterPro"/>
</dbReference>
<dbReference type="EMBL" id="CP018176">
    <property type="protein sequence ID" value="AUJ29482.1"/>
    <property type="molecule type" value="Genomic_DNA"/>
</dbReference>
<feature type="transmembrane region" description="Helical" evidence="6">
    <location>
        <begin position="391"/>
        <end position="412"/>
    </location>
</feature>
<dbReference type="KEGG" id="lhw:BSQ49_04270"/>
<keyword evidence="2" id="KW-0813">Transport</keyword>
<feature type="transmembrane region" description="Helical" evidence="6">
    <location>
        <begin position="162"/>
        <end position="186"/>
    </location>
</feature>
<comment type="subcellular location">
    <subcellularLocation>
        <location evidence="1">Cell membrane</location>
        <topology evidence="1">Multi-pass membrane protein</topology>
    </subcellularLocation>
</comment>
<protein>
    <submittedName>
        <fullName evidence="8">MFS transporter</fullName>
    </submittedName>
</protein>
<evidence type="ECO:0000256" key="5">
    <source>
        <dbReference type="ARBA" id="ARBA00023136"/>
    </source>
</evidence>
<dbReference type="PROSITE" id="PS50850">
    <property type="entry name" value="MFS"/>
    <property type="match status" value="1"/>
</dbReference>
<evidence type="ECO:0000256" key="3">
    <source>
        <dbReference type="ARBA" id="ARBA00022692"/>
    </source>
</evidence>
<dbReference type="Proteomes" id="UP000314960">
    <property type="component" value="Chromosome"/>
</dbReference>
<feature type="transmembrane region" description="Helical" evidence="6">
    <location>
        <begin position="12"/>
        <end position="36"/>
    </location>
</feature>
<feature type="transmembrane region" description="Helical" evidence="6">
    <location>
        <begin position="424"/>
        <end position="442"/>
    </location>
</feature>
<dbReference type="PANTHER" id="PTHR42718:SF9">
    <property type="entry name" value="MAJOR FACILITATOR SUPERFAMILY MULTIDRUG TRANSPORTER MFSC"/>
    <property type="match status" value="1"/>
</dbReference>
<organism evidence="8 9">
    <name type="scientific">Liquorilactobacillus hordei</name>
    <dbReference type="NCBI Taxonomy" id="468911"/>
    <lineage>
        <taxon>Bacteria</taxon>
        <taxon>Bacillati</taxon>
        <taxon>Bacillota</taxon>
        <taxon>Bacilli</taxon>
        <taxon>Lactobacillales</taxon>
        <taxon>Lactobacillaceae</taxon>
        <taxon>Liquorilactobacillus</taxon>
    </lineage>
</organism>
<feature type="transmembrane region" description="Helical" evidence="6">
    <location>
        <begin position="78"/>
        <end position="95"/>
    </location>
</feature>
<name>A0A3Q8CXC1_9LACO</name>
<feature type="transmembrane region" description="Helical" evidence="6">
    <location>
        <begin position="198"/>
        <end position="217"/>
    </location>
</feature>
<dbReference type="InterPro" id="IPR036259">
    <property type="entry name" value="MFS_trans_sf"/>
</dbReference>
<dbReference type="InterPro" id="IPR011701">
    <property type="entry name" value="MFS"/>
</dbReference>
<keyword evidence="5 6" id="KW-0472">Membrane</keyword>
<accession>A0A3Q8CXC1</accession>
<evidence type="ECO:0000256" key="1">
    <source>
        <dbReference type="ARBA" id="ARBA00004651"/>
    </source>
</evidence>
<feature type="transmembrane region" description="Helical" evidence="6">
    <location>
        <begin position="295"/>
        <end position="316"/>
    </location>
</feature>
<evidence type="ECO:0000313" key="8">
    <source>
        <dbReference type="EMBL" id="AUJ29482.1"/>
    </source>
</evidence>
<gene>
    <name evidence="8" type="ORF">BSQ49_04270</name>
</gene>
<feature type="transmembrane region" description="Helical" evidence="6">
    <location>
        <begin position="133"/>
        <end position="150"/>
    </location>
</feature>
<sequence>MEESIQLKNKLAIISAALLAAGGIMIETAMNVTFPVLKNVFNTSLNNIQWVTTAYLLAVTVTMTISSYLTKKYGVRKIWLSANLIFIIGTLVAGLSPSFSILLMGRVLEGIAAGLAMPLMFNLILTQIPQSKIGVWMGIGAMVVSLAPSFGPTYGGIFIESLGWRAIFFTLLIVPVVSLAMGWSSVREKQRSKNLEPFDFWAFILLSVALISGILMINQLESGSINIALLGITIVAFLAFIVVSIRSKKTFLNIRLFSSKSFTLLSIPVTLYMFANLGLGLLLPNYLESVTHTTSFLAGFSLLPGTLIGAVLSPLFGSLYDRIGSTKLLFIGNGIFAASLLCMALITHEMNFVTVTLSYLVFTIGRSMAYSTSMTASVDGIPVSLQSDANAILQGTQMFMGAVGTTVAALFGSDQRGVEAGLQNFFWVLFVISILIFIMFIFRNEKNKKSEV</sequence>
<evidence type="ECO:0000256" key="2">
    <source>
        <dbReference type="ARBA" id="ARBA00022448"/>
    </source>
</evidence>
<dbReference type="SUPFAM" id="SSF103473">
    <property type="entry name" value="MFS general substrate transporter"/>
    <property type="match status" value="1"/>
</dbReference>
<evidence type="ECO:0000313" key="9">
    <source>
        <dbReference type="Proteomes" id="UP000314960"/>
    </source>
</evidence>
<dbReference type="Gene3D" id="1.20.1250.20">
    <property type="entry name" value="MFS general substrate transporter like domains"/>
    <property type="match status" value="2"/>
</dbReference>
<feature type="transmembrane region" description="Helical" evidence="6">
    <location>
        <begin position="48"/>
        <end position="69"/>
    </location>
</feature>
<dbReference type="PANTHER" id="PTHR42718">
    <property type="entry name" value="MAJOR FACILITATOR SUPERFAMILY MULTIDRUG TRANSPORTER MFSC"/>
    <property type="match status" value="1"/>
</dbReference>
<keyword evidence="3 6" id="KW-0812">Transmembrane</keyword>